<evidence type="ECO:0000256" key="4">
    <source>
        <dbReference type="ARBA" id="ARBA00012795"/>
    </source>
</evidence>
<dbReference type="InterPro" id="IPR029063">
    <property type="entry name" value="SAM-dependent_MTases_sf"/>
</dbReference>
<evidence type="ECO:0000256" key="1">
    <source>
        <dbReference type="ARBA" id="ARBA00002778"/>
    </source>
</evidence>
<dbReference type="PANTHER" id="PTHR21210">
    <property type="entry name" value="TRNA (URACIL-O(2)-)-METHYLTRANSFERASE-RELATED"/>
    <property type="match status" value="1"/>
</dbReference>
<dbReference type="PANTHER" id="PTHR21210:SF0">
    <property type="entry name" value="TRNA (URACIL-O(2)-)-METHYLTRANSFERASE-RELATED"/>
    <property type="match status" value="1"/>
</dbReference>
<dbReference type="Proteomes" id="UP001275084">
    <property type="component" value="Unassembled WGS sequence"/>
</dbReference>
<gene>
    <name evidence="13" type="ORF">B0T25DRAFT_51667</name>
</gene>
<proteinExistence type="inferred from homology"/>
<dbReference type="SUPFAM" id="SSF53335">
    <property type="entry name" value="S-adenosyl-L-methionine-dependent methyltransferases"/>
    <property type="match status" value="1"/>
</dbReference>
<dbReference type="GO" id="GO:0030488">
    <property type="term" value="P:tRNA methylation"/>
    <property type="evidence" value="ECO:0007669"/>
    <property type="project" value="UniProtKB-UniRule"/>
</dbReference>
<evidence type="ECO:0000256" key="3">
    <source>
        <dbReference type="ARBA" id="ARBA00009056"/>
    </source>
</evidence>
<keyword evidence="7 12" id="KW-0489">Methyltransferase</keyword>
<dbReference type="GO" id="GO:0005737">
    <property type="term" value="C:cytoplasm"/>
    <property type="evidence" value="ECO:0007669"/>
    <property type="project" value="UniProtKB-SubCell"/>
</dbReference>
<sequence>MSFEPSELADDAVPIVFQHGEGDAGVVASWRPRFRQECTFPPAIFTSVMANLIKNPNINSSLLFRADVLHENEGSQPRAVPPELAHNAPELPLFRGFELQRYTIRRLIPRNPQVDRPIDQTCLRYEKKLPASDDHCHDKDNNGVESTLVVYLPHVSSEAEMPFYHPKVQGIALLHEWTAAESRGAISISYQFFESSDHSAVKLTRTAYQLLKVIFKHGQGRVAGYQKRVHHDVLIPQARVQNTYTALKKKYARVLITGWAESTDPEKHVFEDLGIAAFMIELWADMYKTIPFPGFVDIGCGNGLLVYILNQEGFRGWGFDARVRKSWAAYNTVGQQPGGGDSLQQLVLLPPPVSRAGISEISSDDFAAEELTHDGRFPKGTFIISNHADQLTPWTPILAAMSDCPFIMIPCCSHNLTGARQRAPPPKDKAKAESGYASLVQWVSEIARDCGWEVEQEMLRIPSTRNTALIGRTQQPKFDFSSLDIQEIVDRYGGTAGYLEAVVKLAKKSAAPAAQKTTEH</sequence>
<comment type="catalytic activity">
    <reaction evidence="11 12">
        <text>uridine(44) in tRNA(Ser) + S-adenosyl-L-methionine = 2'-O-methyluridine(44) in tRNA(Ser) + S-adenosyl-L-homocysteine + H(+)</text>
        <dbReference type="Rhea" id="RHEA:43100"/>
        <dbReference type="Rhea" id="RHEA-COMP:10339"/>
        <dbReference type="Rhea" id="RHEA-COMP:10340"/>
        <dbReference type="ChEBI" id="CHEBI:15378"/>
        <dbReference type="ChEBI" id="CHEBI:57856"/>
        <dbReference type="ChEBI" id="CHEBI:59789"/>
        <dbReference type="ChEBI" id="CHEBI:65315"/>
        <dbReference type="ChEBI" id="CHEBI:74478"/>
        <dbReference type="EC" id="2.1.1.211"/>
    </reaction>
</comment>
<evidence type="ECO:0000256" key="2">
    <source>
        <dbReference type="ARBA" id="ARBA00004496"/>
    </source>
</evidence>
<dbReference type="GO" id="GO:0141101">
    <property type="term" value="F:tRNA(Ser) (uridine(44)-2'-O-)-methyltransferase activity"/>
    <property type="evidence" value="ECO:0007669"/>
    <property type="project" value="UniProtKB-EC"/>
</dbReference>
<evidence type="ECO:0000256" key="7">
    <source>
        <dbReference type="ARBA" id="ARBA00022603"/>
    </source>
</evidence>
<keyword evidence="10 12" id="KW-0819">tRNA processing</keyword>
<evidence type="ECO:0000256" key="10">
    <source>
        <dbReference type="ARBA" id="ARBA00022694"/>
    </source>
</evidence>
<evidence type="ECO:0000256" key="11">
    <source>
        <dbReference type="ARBA" id="ARBA00047957"/>
    </source>
</evidence>
<dbReference type="EC" id="2.1.1.211" evidence="4 12"/>
<comment type="function">
    <text evidence="1">Probable adenosyl-L-methionine (AdoMet)-dependent tRNA (uracil-O(2)-)-methyltransferase.</text>
</comment>
<keyword evidence="14" id="KW-1185">Reference proteome</keyword>
<keyword evidence="6 12" id="KW-0963">Cytoplasm</keyword>
<dbReference type="InterPro" id="IPR011671">
    <property type="entry name" value="tRNA_uracil_MeTrfase"/>
</dbReference>
<evidence type="ECO:0000256" key="5">
    <source>
        <dbReference type="ARBA" id="ARBA00017788"/>
    </source>
</evidence>
<evidence type="ECO:0000256" key="8">
    <source>
        <dbReference type="ARBA" id="ARBA00022679"/>
    </source>
</evidence>
<comment type="subcellular location">
    <subcellularLocation>
        <location evidence="2 12">Cytoplasm</location>
    </subcellularLocation>
</comment>
<evidence type="ECO:0000256" key="6">
    <source>
        <dbReference type="ARBA" id="ARBA00022490"/>
    </source>
</evidence>
<keyword evidence="8 12" id="KW-0808">Transferase</keyword>
<dbReference type="Pfam" id="PF07757">
    <property type="entry name" value="AdoMet_MTase"/>
    <property type="match status" value="1"/>
</dbReference>
<name>A0AAJ0MKE3_9PEZI</name>
<organism evidence="13 14">
    <name type="scientific">Lasiosphaeria hispida</name>
    <dbReference type="NCBI Taxonomy" id="260671"/>
    <lineage>
        <taxon>Eukaryota</taxon>
        <taxon>Fungi</taxon>
        <taxon>Dikarya</taxon>
        <taxon>Ascomycota</taxon>
        <taxon>Pezizomycotina</taxon>
        <taxon>Sordariomycetes</taxon>
        <taxon>Sordariomycetidae</taxon>
        <taxon>Sordariales</taxon>
        <taxon>Lasiosphaeriaceae</taxon>
        <taxon>Lasiosphaeria</taxon>
    </lineage>
</organism>
<protein>
    <recommendedName>
        <fullName evidence="5 12">tRNA (uracil-O(2)-)-methyltransferase</fullName>
        <ecNumber evidence="4 12">2.1.1.211</ecNumber>
    </recommendedName>
</protein>
<reference evidence="13" key="2">
    <citation type="submission" date="2023-06" db="EMBL/GenBank/DDBJ databases">
        <authorList>
            <consortium name="Lawrence Berkeley National Laboratory"/>
            <person name="Haridas S."/>
            <person name="Hensen N."/>
            <person name="Bonometti L."/>
            <person name="Westerberg I."/>
            <person name="Brannstrom I.O."/>
            <person name="Guillou S."/>
            <person name="Cros-Aarteil S."/>
            <person name="Calhoun S."/>
            <person name="Kuo A."/>
            <person name="Mondo S."/>
            <person name="Pangilinan J."/>
            <person name="Riley R."/>
            <person name="Labutti K."/>
            <person name="Andreopoulos B."/>
            <person name="Lipzen A."/>
            <person name="Chen C."/>
            <person name="Yanf M."/>
            <person name="Daum C."/>
            <person name="Ng V."/>
            <person name="Clum A."/>
            <person name="Steindorff A."/>
            <person name="Ohm R."/>
            <person name="Martin F."/>
            <person name="Silar P."/>
            <person name="Natvig D."/>
            <person name="Lalanne C."/>
            <person name="Gautier V."/>
            <person name="Ament-Velasquez S.L."/>
            <person name="Kruys A."/>
            <person name="Hutchinson M.I."/>
            <person name="Powell A.J."/>
            <person name="Barry K."/>
            <person name="Miller A.N."/>
            <person name="Grigoriev I.V."/>
            <person name="Debuchy R."/>
            <person name="Gladieux P."/>
            <person name="Thoren M.H."/>
            <person name="Johannesson H."/>
        </authorList>
    </citation>
    <scope>NUCLEOTIDE SEQUENCE</scope>
    <source>
        <strain evidence="13">CBS 955.72</strain>
    </source>
</reference>
<evidence type="ECO:0000313" key="13">
    <source>
        <dbReference type="EMBL" id="KAK3363662.1"/>
    </source>
</evidence>
<reference evidence="13" key="1">
    <citation type="journal article" date="2023" name="Mol. Phylogenet. Evol.">
        <title>Genome-scale phylogeny and comparative genomics of the fungal order Sordariales.</title>
        <authorList>
            <person name="Hensen N."/>
            <person name="Bonometti L."/>
            <person name="Westerberg I."/>
            <person name="Brannstrom I.O."/>
            <person name="Guillou S."/>
            <person name="Cros-Aarteil S."/>
            <person name="Calhoun S."/>
            <person name="Haridas S."/>
            <person name="Kuo A."/>
            <person name="Mondo S."/>
            <person name="Pangilinan J."/>
            <person name="Riley R."/>
            <person name="LaButti K."/>
            <person name="Andreopoulos B."/>
            <person name="Lipzen A."/>
            <person name="Chen C."/>
            <person name="Yan M."/>
            <person name="Daum C."/>
            <person name="Ng V."/>
            <person name="Clum A."/>
            <person name="Steindorff A."/>
            <person name="Ohm R.A."/>
            <person name="Martin F."/>
            <person name="Silar P."/>
            <person name="Natvig D.O."/>
            <person name="Lalanne C."/>
            <person name="Gautier V."/>
            <person name="Ament-Velasquez S.L."/>
            <person name="Kruys A."/>
            <person name="Hutchinson M.I."/>
            <person name="Powell A.J."/>
            <person name="Barry K."/>
            <person name="Miller A.N."/>
            <person name="Grigoriev I.V."/>
            <person name="Debuchy R."/>
            <person name="Gladieux P."/>
            <person name="Hiltunen Thoren M."/>
            <person name="Johannesson H."/>
        </authorList>
    </citation>
    <scope>NUCLEOTIDE SEQUENCE</scope>
    <source>
        <strain evidence="13">CBS 955.72</strain>
    </source>
</reference>
<keyword evidence="9 12" id="KW-0949">S-adenosyl-L-methionine</keyword>
<dbReference type="AlphaFoldDB" id="A0AAJ0MKE3"/>
<evidence type="ECO:0000256" key="12">
    <source>
        <dbReference type="RuleBase" id="RU368004"/>
    </source>
</evidence>
<dbReference type="EMBL" id="JAUIQD010000001">
    <property type="protein sequence ID" value="KAK3363662.1"/>
    <property type="molecule type" value="Genomic_DNA"/>
</dbReference>
<evidence type="ECO:0000256" key="9">
    <source>
        <dbReference type="ARBA" id="ARBA00022691"/>
    </source>
</evidence>
<comment type="similarity">
    <text evidence="3 12">Belongs to the TRM44 family.</text>
</comment>
<comment type="caution">
    <text evidence="13">The sequence shown here is derived from an EMBL/GenBank/DDBJ whole genome shotgun (WGS) entry which is preliminary data.</text>
</comment>
<evidence type="ECO:0000313" key="14">
    <source>
        <dbReference type="Proteomes" id="UP001275084"/>
    </source>
</evidence>
<comment type="function">
    <text evidence="12">Adenosyl-L-methionine (AdoMet)-dependent tRNA (uracil-O(2)-)-methyltransferase.</text>
</comment>
<accession>A0AAJ0MKE3</accession>